<dbReference type="EMBL" id="JAAIJR010000192">
    <property type="protein sequence ID" value="NEX23359.1"/>
    <property type="molecule type" value="Genomic_DNA"/>
</dbReference>
<feature type="domain" description="Type IV secretion system coupling protein TraD DNA-binding" evidence="3">
    <location>
        <begin position="143"/>
        <end position="283"/>
    </location>
</feature>
<dbReference type="NCBIfam" id="TIGR03743">
    <property type="entry name" value="SXT_TraD"/>
    <property type="match status" value="1"/>
</dbReference>
<reference evidence="5 6" key="2">
    <citation type="submission" date="2020-02" db="EMBL/GenBank/DDBJ databases">
        <title>Genome sequences of Thiorhodococcus mannitoliphagus and Thiorhodococcus minor, purple sulfur photosynthetic bacteria in the gammaproteobacterial family, Chromatiaceae.</title>
        <authorList>
            <person name="Aviles F.A."/>
            <person name="Meyer T.E."/>
            <person name="Kyndt J.A."/>
        </authorList>
    </citation>
    <scope>NUCLEOTIDE SEQUENCE [LARGE SCALE GENOMIC DNA]</scope>
    <source>
        <strain evidence="5 6">DSM 18266</strain>
    </source>
</reference>
<proteinExistence type="predicted"/>
<evidence type="ECO:0000259" key="3">
    <source>
        <dbReference type="Pfam" id="PF10412"/>
    </source>
</evidence>
<dbReference type="InterPro" id="IPR022458">
    <property type="entry name" value="Conjugative_coupling_TraG/TraD"/>
</dbReference>
<feature type="region of interest" description="Disordered" evidence="1">
    <location>
        <begin position="602"/>
        <end position="621"/>
    </location>
</feature>
<dbReference type="PANTHER" id="PTHR30121:SF6">
    <property type="entry name" value="SLR6007 PROTEIN"/>
    <property type="match status" value="1"/>
</dbReference>
<reference evidence="6" key="1">
    <citation type="journal article" date="2020" name="Microbiol. Resour. Announc.">
        <title>Draft Genome Sequences of Thiorhodococcus mannitoliphagus and Thiorhodococcus minor, Purple Sulfur Photosynthetic Bacteria in the Gammaproteobacterial Family Chromatiaceae.</title>
        <authorList>
            <person name="Aviles F.A."/>
            <person name="Meyer T.E."/>
            <person name="Kyndt J.A."/>
        </authorList>
    </citation>
    <scope>NUCLEOTIDE SEQUENCE [LARGE SCALE GENOMIC DNA]</scope>
    <source>
        <strain evidence="6">DSM 18266</strain>
    </source>
</reference>
<keyword evidence="6" id="KW-1185">Reference proteome</keyword>
<keyword evidence="2" id="KW-0812">Transmembrane</keyword>
<dbReference type="RefSeq" id="WP_164656794.1">
    <property type="nucleotide sequence ID" value="NZ_JAAIJR010000192.1"/>
</dbReference>
<dbReference type="InterPro" id="IPR019476">
    <property type="entry name" value="T4SS_TraD_DNA-bd"/>
</dbReference>
<evidence type="ECO:0000256" key="2">
    <source>
        <dbReference type="SAM" id="Phobius"/>
    </source>
</evidence>
<feature type="transmembrane region" description="Helical" evidence="2">
    <location>
        <begin position="12"/>
        <end position="34"/>
    </location>
</feature>
<sequence>MAYNPPWRPNFELAALSIWLGVGLLAACLHGHWALHQRPFQLLAVLAILMGLRWLPAALRHSQRRARLGGQPLSFLDPERLRAHGQRRPADLWLGWGFDWNAEHAQLALDLIRVGPERIVPAHPELGAHWLHGLSPREAPVWLPVAHSAGHLLIVGTTGSGKTRLLELLVAQAVQRGEAVVILDPKGDQELQASARRACVRCGEPQRFVSFHPAFPDRSHRIDPLYSFNRATELASRIAAIMPSVSGNDPFKSFSQMALSHVIGGLLAAGERPNLVNLRRYLEGGVEALVVRVLTHFFDAQTPGWEGRAARSIGKAHDTMAKARGLVRFYQEIRTQHPSTVIDGLVSLFEHDKVHFSKMVASLLPVLNMLTAGALGPLLSPDSDDPDDLRPITAMARIVERAQVAYIGLDALSDGMVGAAIGSILIADLAAVAGDRYNYSIQHRPVNVFVDEAAEIVNDPLIQLLNKGRGGGLRLTIATQTFADFAARTGSEAKARQVLGNLNTLIALRVLDSETQEYVTASLPKARLKTLTRTQGTSTQRNPLQHSGNVGEQLKEEVSELFQPALLGMLPNLHYIARLAGGRIVKGRLPILREPAGVDVAQARRRQGRAPEGPQPDVQAR</sequence>
<organism evidence="5 6">
    <name type="scientific">Thiorhodococcus mannitoliphagus</name>
    <dbReference type="NCBI Taxonomy" id="329406"/>
    <lineage>
        <taxon>Bacteria</taxon>
        <taxon>Pseudomonadati</taxon>
        <taxon>Pseudomonadota</taxon>
        <taxon>Gammaproteobacteria</taxon>
        <taxon>Chromatiales</taxon>
        <taxon>Chromatiaceae</taxon>
        <taxon>Thiorhodococcus</taxon>
    </lineage>
</organism>
<keyword evidence="2" id="KW-1133">Transmembrane helix</keyword>
<dbReference type="Gene3D" id="3.40.50.300">
    <property type="entry name" value="P-loop containing nucleotide triphosphate hydrolases"/>
    <property type="match status" value="2"/>
</dbReference>
<dbReference type="AlphaFoldDB" id="A0A6P1E0D8"/>
<keyword evidence="2" id="KW-0472">Membrane</keyword>
<feature type="domain" description="TraD/TraG TraM recognition site" evidence="4">
    <location>
        <begin position="445"/>
        <end position="571"/>
    </location>
</feature>
<dbReference type="PANTHER" id="PTHR30121">
    <property type="entry name" value="UNCHARACTERIZED PROTEIN YJGR-RELATED"/>
    <property type="match status" value="1"/>
</dbReference>
<evidence type="ECO:0000313" key="6">
    <source>
        <dbReference type="Proteomes" id="UP000471640"/>
    </source>
</evidence>
<dbReference type="InterPro" id="IPR051162">
    <property type="entry name" value="T4SS_component"/>
</dbReference>
<gene>
    <name evidence="5" type="primary">traD</name>
    <name evidence="5" type="ORF">G3480_24210</name>
</gene>
<dbReference type="CDD" id="cd01127">
    <property type="entry name" value="TrwB_TraG_TraD_VirD4"/>
    <property type="match status" value="2"/>
</dbReference>
<dbReference type="InterPro" id="IPR032689">
    <property type="entry name" value="TraG-D_C"/>
</dbReference>
<accession>A0A6P1E0D8</accession>
<evidence type="ECO:0000313" key="5">
    <source>
        <dbReference type="EMBL" id="NEX23359.1"/>
    </source>
</evidence>
<evidence type="ECO:0000259" key="4">
    <source>
        <dbReference type="Pfam" id="PF12696"/>
    </source>
</evidence>
<dbReference type="Pfam" id="PF10412">
    <property type="entry name" value="TrwB_AAD_bind"/>
    <property type="match status" value="1"/>
</dbReference>
<dbReference type="InterPro" id="IPR027417">
    <property type="entry name" value="P-loop_NTPase"/>
</dbReference>
<protein>
    <submittedName>
        <fullName evidence="5">Conjugative transfer system coupling protein TraD</fullName>
    </submittedName>
</protein>
<dbReference type="Pfam" id="PF12696">
    <property type="entry name" value="TraG-D_C"/>
    <property type="match status" value="1"/>
</dbReference>
<comment type="caution">
    <text evidence="5">The sequence shown here is derived from an EMBL/GenBank/DDBJ whole genome shotgun (WGS) entry which is preliminary data.</text>
</comment>
<name>A0A6P1E0D8_9GAMM</name>
<dbReference type="Proteomes" id="UP000471640">
    <property type="component" value="Unassembled WGS sequence"/>
</dbReference>
<evidence type="ECO:0000256" key="1">
    <source>
        <dbReference type="SAM" id="MobiDB-lite"/>
    </source>
</evidence>
<dbReference type="SUPFAM" id="SSF52540">
    <property type="entry name" value="P-loop containing nucleoside triphosphate hydrolases"/>
    <property type="match status" value="1"/>
</dbReference>